<proteinExistence type="predicted"/>
<evidence type="ECO:0000313" key="3">
    <source>
        <dbReference type="Proteomes" id="UP000220605"/>
    </source>
</evidence>
<keyword evidence="1" id="KW-0472">Membrane</keyword>
<name>A0A564ZVK6_PLAVI</name>
<dbReference type="Proteomes" id="UP000220605">
    <property type="component" value="Chromosome 9"/>
</dbReference>
<dbReference type="VEuPathDB" id="PlasmoDB:PVPAM_000012400"/>
<accession>A0A564ZVK6</accession>
<sequence>MKNNMENLIESLEKHKKRIYEPLYYKCSKSCAYNSDVRIEPKKQMKKHCYKNVPKKSSFKLHNISQFSSNKKVMNTLVKLIIICQTFILQFSVASTTNEGDVSQSSQFMENFKSKMEELAENISKYTIKLWGNVKTEYDKHIKVHCNKLSVLSVICEDASIAIPVTFFFFILIFSIICLICCKCCCKNSCCKKSCCKKKENDESEVDYNQFMMGPDGQIYYQMYQGQMMQPQMIPGGMMYPQMYPQMYYQQMYQGS</sequence>
<evidence type="ECO:0000313" key="2">
    <source>
        <dbReference type="EMBL" id="VUZ95667.1"/>
    </source>
</evidence>
<dbReference type="VEuPathDB" id="PlasmoDB:PVP01_0901400"/>
<dbReference type="EMBL" id="LT635620">
    <property type="protein sequence ID" value="VUZ95667.1"/>
    <property type="molecule type" value="Genomic_DNA"/>
</dbReference>
<organism evidence="2 3">
    <name type="scientific">Plasmodium vivax</name>
    <name type="common">malaria parasite P. vivax</name>
    <dbReference type="NCBI Taxonomy" id="5855"/>
    <lineage>
        <taxon>Eukaryota</taxon>
        <taxon>Sar</taxon>
        <taxon>Alveolata</taxon>
        <taxon>Apicomplexa</taxon>
        <taxon>Aconoidasida</taxon>
        <taxon>Haemosporida</taxon>
        <taxon>Plasmodiidae</taxon>
        <taxon>Plasmodium</taxon>
        <taxon>Plasmodium (Plasmodium)</taxon>
    </lineage>
</organism>
<dbReference type="AlphaFoldDB" id="A0A564ZVK6"/>
<keyword evidence="1" id="KW-1133">Transmembrane helix</keyword>
<keyword evidence="1" id="KW-0812">Transmembrane</keyword>
<evidence type="ECO:0000256" key="1">
    <source>
        <dbReference type="SAM" id="Phobius"/>
    </source>
</evidence>
<protein>
    <submittedName>
        <fullName evidence="2">Uncharacterized protein</fullName>
    </submittedName>
</protein>
<feature type="transmembrane region" description="Helical" evidence="1">
    <location>
        <begin position="161"/>
        <end position="182"/>
    </location>
</feature>
<reference evidence="3" key="1">
    <citation type="submission" date="2016-07" db="EMBL/GenBank/DDBJ databases">
        <authorList>
            <consortium name="Pathogen Informatics"/>
        </authorList>
    </citation>
    <scope>NUCLEOTIDE SEQUENCE [LARGE SCALE GENOMIC DNA]</scope>
</reference>
<gene>
    <name evidence="2" type="ORF">PVP01_0901400</name>
</gene>
<dbReference type="VEuPathDB" id="PlasmoDB:PVW1_000027100"/>